<name>A0A820JFY3_9BILA</name>
<feature type="compositionally biased region" description="Low complexity" evidence="1">
    <location>
        <begin position="13"/>
        <end position="24"/>
    </location>
</feature>
<evidence type="ECO:0000313" key="2">
    <source>
        <dbReference type="EMBL" id="CAF4326661.1"/>
    </source>
</evidence>
<evidence type="ECO:0000256" key="1">
    <source>
        <dbReference type="SAM" id="MobiDB-lite"/>
    </source>
</evidence>
<feature type="region of interest" description="Disordered" evidence="1">
    <location>
        <begin position="1"/>
        <end position="24"/>
    </location>
</feature>
<feature type="compositionally biased region" description="Polar residues" evidence="1">
    <location>
        <begin position="1"/>
        <end position="12"/>
    </location>
</feature>
<sequence>MATSRGRSTHTSNNNNNTNKNGNECNVELFPISKDGDWSRAIHHDLNIKRRTCTTFIIPKDKKAATAYDNTIQLLIYLISNT</sequence>
<proteinExistence type="predicted"/>
<dbReference type="AlphaFoldDB" id="A0A820JFY3"/>
<organism evidence="2 3">
    <name type="scientific">Adineta steineri</name>
    <dbReference type="NCBI Taxonomy" id="433720"/>
    <lineage>
        <taxon>Eukaryota</taxon>
        <taxon>Metazoa</taxon>
        <taxon>Spiralia</taxon>
        <taxon>Gnathifera</taxon>
        <taxon>Rotifera</taxon>
        <taxon>Eurotatoria</taxon>
        <taxon>Bdelloidea</taxon>
        <taxon>Adinetida</taxon>
        <taxon>Adinetidae</taxon>
        <taxon>Adineta</taxon>
    </lineage>
</organism>
<protein>
    <submittedName>
        <fullName evidence="2">Uncharacterized protein</fullName>
    </submittedName>
</protein>
<gene>
    <name evidence="2" type="ORF">OXD698_LOCUS47466</name>
</gene>
<dbReference type="Proteomes" id="UP000663844">
    <property type="component" value="Unassembled WGS sequence"/>
</dbReference>
<comment type="caution">
    <text evidence="2">The sequence shown here is derived from an EMBL/GenBank/DDBJ whole genome shotgun (WGS) entry which is preliminary data.</text>
</comment>
<accession>A0A820JFY3</accession>
<evidence type="ECO:0000313" key="3">
    <source>
        <dbReference type="Proteomes" id="UP000663844"/>
    </source>
</evidence>
<reference evidence="2" key="1">
    <citation type="submission" date="2021-02" db="EMBL/GenBank/DDBJ databases">
        <authorList>
            <person name="Nowell W R."/>
        </authorList>
    </citation>
    <scope>NUCLEOTIDE SEQUENCE</scope>
</reference>
<dbReference type="EMBL" id="CAJOAZ010018482">
    <property type="protein sequence ID" value="CAF4326661.1"/>
    <property type="molecule type" value="Genomic_DNA"/>
</dbReference>